<evidence type="ECO:0000259" key="15">
    <source>
        <dbReference type="PROSITE" id="PS50929"/>
    </source>
</evidence>
<dbReference type="GO" id="GO:0140359">
    <property type="term" value="F:ABC-type transporter activity"/>
    <property type="evidence" value="ECO:0007669"/>
    <property type="project" value="InterPro"/>
</dbReference>
<evidence type="ECO:0000256" key="12">
    <source>
        <dbReference type="ARBA" id="ARBA00072252"/>
    </source>
</evidence>
<dbReference type="SMART" id="SM00382">
    <property type="entry name" value="AAA"/>
    <property type="match status" value="1"/>
</dbReference>
<dbReference type="PANTHER" id="PTHR24221">
    <property type="entry name" value="ATP-BINDING CASSETTE SUB-FAMILY B"/>
    <property type="match status" value="1"/>
</dbReference>
<dbReference type="SUPFAM" id="SSF52540">
    <property type="entry name" value="P-loop containing nucleoside triphosphate hydrolases"/>
    <property type="match status" value="1"/>
</dbReference>
<sequence>MMLNFSLRHKTPVILQTEAAECGLSCLAMIASYHGHRIDLATLRTRYPISLRGSTLADLMKIAGQLKLTPRPLRLDLVHLPELKLPCVLHWDFSHFVVLTRVQGDRVTLHDPAAGERELALAEFSKHFTGVALELMPASEFTPRDDTRKVKLTTLIGRLQGLSGTVTQILVLALVLQLFAILAPFYMQWIVDQALVAQDYDLITVLGIGFLLFAVVQAGVTALRAWVLMVLGTTLNLQMITNLFRHLIRLPMSWFDKRHVGDIVSRFDSLNVIQRTLTTGFLEALIDGVMAMVTLGMMLFYSIKLALIALIAAVVYALLRFALYRPFRLATEEHIVRSAKQQSHFLETIRGMQSIKLHAHESPRTAAWQNLTVDQFNAGIRTQRLGILYQGLNGLLFGVENVITIWFGAMLVLDSANGSGFSIGMLFAFIAYKTQFVQRVAGLIEKGLELRMLGLHTERAGDIALTPTEPPDESGGITAPLAGRIEVKHLAFRHAETDPLVLHDVSFDIQPGESVAIVGPSGCGKTTLVKLMLGLLQPSSGSIEVDGVPLGRFGIERYRNAVATVMQDDQLFAGSIAENICFFDAQADYGRIEASARLASIHDDITAMPMQYNTLVGDMGAVLSGGQKQRLLLARALYRQPSILFLDEATSHLDIAREHSVNEAIRALKLTRIIVAHRPETIASADRVIVLEGGKIISDTPGQTSAQILELGSTAHSPAEQPVAVAG</sequence>
<evidence type="ECO:0000256" key="5">
    <source>
        <dbReference type="ARBA" id="ARBA00022735"/>
    </source>
</evidence>
<dbReference type="InterPro" id="IPR003439">
    <property type="entry name" value="ABC_transporter-like_ATP-bd"/>
</dbReference>
<dbReference type="InterPro" id="IPR033838">
    <property type="entry name" value="CvaB_peptidase"/>
</dbReference>
<feature type="transmembrane region" description="Helical" evidence="13">
    <location>
        <begin position="169"/>
        <end position="190"/>
    </location>
</feature>
<dbReference type="PROSITE" id="PS50893">
    <property type="entry name" value="ABC_TRANSPORTER_2"/>
    <property type="match status" value="1"/>
</dbReference>
<protein>
    <recommendedName>
        <fullName evidence="12">Cyclolysin secretion/processing ATP-binding protein CyaB</fullName>
    </recommendedName>
</protein>
<comment type="similarity">
    <text evidence="11">Belongs to the ABC transporter superfamily. Cyclolysin exporter (TC 3.A.1.109.2) family.</text>
</comment>
<dbReference type="Gene3D" id="1.20.1560.10">
    <property type="entry name" value="ABC transporter type 1, transmembrane domain"/>
    <property type="match status" value="1"/>
</dbReference>
<reference evidence="17 18" key="1">
    <citation type="submission" date="2018-09" db="EMBL/GenBank/DDBJ databases">
        <title>Metagenome Assembled Genomes from an Advanced Water Purification Facility.</title>
        <authorList>
            <person name="Stamps B.W."/>
            <person name="Spear J.R."/>
        </authorList>
    </citation>
    <scope>NUCLEOTIDE SEQUENCE [LARGE SCALE GENOMIC DNA]</scope>
    <source>
        <strain evidence="17">Bin_54_1</strain>
    </source>
</reference>
<dbReference type="Pfam" id="PF00664">
    <property type="entry name" value="ABC_membrane"/>
    <property type="match status" value="1"/>
</dbReference>
<keyword evidence="9 13" id="KW-0472">Membrane</keyword>
<evidence type="ECO:0000256" key="2">
    <source>
        <dbReference type="ARBA" id="ARBA00022448"/>
    </source>
</evidence>
<dbReference type="Proteomes" id="UP000321055">
    <property type="component" value="Unassembled WGS sequence"/>
</dbReference>
<evidence type="ECO:0000256" key="8">
    <source>
        <dbReference type="ARBA" id="ARBA00022989"/>
    </source>
</evidence>
<dbReference type="InterPro" id="IPR039421">
    <property type="entry name" value="Type_1_exporter"/>
</dbReference>
<dbReference type="AlphaFoldDB" id="A0A5C7VWZ0"/>
<feature type="domain" description="ABC transporter" evidence="14">
    <location>
        <begin position="485"/>
        <end position="718"/>
    </location>
</feature>
<evidence type="ECO:0000256" key="4">
    <source>
        <dbReference type="ARBA" id="ARBA00022692"/>
    </source>
</evidence>
<dbReference type="GO" id="GO:0031640">
    <property type="term" value="P:killing of cells of another organism"/>
    <property type="evidence" value="ECO:0007669"/>
    <property type="project" value="UniProtKB-KW"/>
</dbReference>
<evidence type="ECO:0000256" key="7">
    <source>
        <dbReference type="ARBA" id="ARBA00022840"/>
    </source>
</evidence>
<keyword evidence="8 13" id="KW-1133">Transmembrane helix</keyword>
<dbReference type="InterPro" id="IPR017871">
    <property type="entry name" value="ABC_transporter-like_CS"/>
</dbReference>
<proteinExistence type="inferred from homology"/>
<keyword evidence="3" id="KW-1003">Cell membrane</keyword>
<keyword evidence="4 13" id="KW-0812">Transmembrane</keyword>
<evidence type="ECO:0000259" key="14">
    <source>
        <dbReference type="PROSITE" id="PS50893"/>
    </source>
</evidence>
<feature type="transmembrane region" description="Helical" evidence="13">
    <location>
        <begin position="387"/>
        <end position="409"/>
    </location>
</feature>
<feature type="domain" description="Peptidase C39" evidence="16">
    <location>
        <begin position="16"/>
        <end position="135"/>
    </location>
</feature>
<dbReference type="GO" id="GO:0006508">
    <property type="term" value="P:proteolysis"/>
    <property type="evidence" value="ECO:0007669"/>
    <property type="project" value="InterPro"/>
</dbReference>
<evidence type="ECO:0000256" key="13">
    <source>
        <dbReference type="SAM" id="Phobius"/>
    </source>
</evidence>
<accession>A0A5C7VWZ0</accession>
<dbReference type="Gene3D" id="3.90.70.10">
    <property type="entry name" value="Cysteine proteinases"/>
    <property type="match status" value="1"/>
</dbReference>
<dbReference type="InterPro" id="IPR011527">
    <property type="entry name" value="ABC1_TM_dom"/>
</dbReference>
<dbReference type="GO" id="GO:0005886">
    <property type="term" value="C:plasma membrane"/>
    <property type="evidence" value="ECO:0007669"/>
    <property type="project" value="UniProtKB-SubCell"/>
</dbReference>
<evidence type="ECO:0000256" key="10">
    <source>
        <dbReference type="ARBA" id="ARBA00055355"/>
    </source>
</evidence>
<evidence type="ECO:0000256" key="1">
    <source>
        <dbReference type="ARBA" id="ARBA00004651"/>
    </source>
</evidence>
<dbReference type="CDD" id="cd02419">
    <property type="entry name" value="Peptidase_C39C"/>
    <property type="match status" value="1"/>
</dbReference>
<dbReference type="InterPro" id="IPR036640">
    <property type="entry name" value="ABC1_TM_sf"/>
</dbReference>
<dbReference type="InterPro" id="IPR005074">
    <property type="entry name" value="Peptidase_C39"/>
</dbReference>
<dbReference type="Pfam" id="PF00005">
    <property type="entry name" value="ABC_tran"/>
    <property type="match status" value="1"/>
</dbReference>
<dbReference type="GO" id="GO:0034040">
    <property type="term" value="F:ATPase-coupled lipid transmembrane transporter activity"/>
    <property type="evidence" value="ECO:0007669"/>
    <property type="project" value="TreeGrafter"/>
</dbReference>
<evidence type="ECO:0000256" key="9">
    <source>
        <dbReference type="ARBA" id="ARBA00023136"/>
    </source>
</evidence>
<name>A0A5C7VWZ0_9PROT</name>
<dbReference type="CDD" id="cd03246">
    <property type="entry name" value="ABCC_Protease_Secretion"/>
    <property type="match status" value="1"/>
</dbReference>
<gene>
    <name evidence="17" type="ORF">E6Q60_03950</name>
</gene>
<dbReference type="PROSITE" id="PS50929">
    <property type="entry name" value="ABC_TM1F"/>
    <property type="match status" value="1"/>
</dbReference>
<dbReference type="InterPro" id="IPR003593">
    <property type="entry name" value="AAA+_ATPase"/>
</dbReference>
<keyword evidence="2" id="KW-0813">Transport</keyword>
<dbReference type="EMBL" id="SSFX01000031">
    <property type="protein sequence ID" value="TXI29569.1"/>
    <property type="molecule type" value="Genomic_DNA"/>
</dbReference>
<comment type="subcellular location">
    <subcellularLocation>
        <location evidence="1">Cell membrane</location>
        <topology evidence="1">Multi-pass membrane protein</topology>
    </subcellularLocation>
</comment>
<organism evidence="17 18">
    <name type="scientific">Nitrosomonas oligotropha</name>
    <dbReference type="NCBI Taxonomy" id="42354"/>
    <lineage>
        <taxon>Bacteria</taxon>
        <taxon>Pseudomonadati</taxon>
        <taxon>Pseudomonadota</taxon>
        <taxon>Betaproteobacteria</taxon>
        <taxon>Nitrosomonadales</taxon>
        <taxon>Nitrosomonadaceae</taxon>
        <taxon>Nitrosomonas</taxon>
    </lineage>
</organism>
<evidence type="ECO:0000313" key="18">
    <source>
        <dbReference type="Proteomes" id="UP000321055"/>
    </source>
</evidence>
<feature type="transmembrane region" description="Helical" evidence="13">
    <location>
        <begin position="202"/>
        <end position="220"/>
    </location>
</feature>
<dbReference type="FunFam" id="3.40.50.300:FF:000299">
    <property type="entry name" value="ABC transporter ATP-binding protein/permease"/>
    <property type="match status" value="1"/>
</dbReference>
<dbReference type="GO" id="GO:0008234">
    <property type="term" value="F:cysteine-type peptidase activity"/>
    <property type="evidence" value="ECO:0007669"/>
    <property type="project" value="InterPro"/>
</dbReference>
<feature type="domain" description="ABC transmembrane type-1" evidence="15">
    <location>
        <begin position="169"/>
        <end position="452"/>
    </location>
</feature>
<evidence type="ECO:0000256" key="3">
    <source>
        <dbReference type="ARBA" id="ARBA00022475"/>
    </source>
</evidence>
<keyword evidence="5" id="KW-0204">Cytolysis</keyword>
<keyword evidence="5" id="KW-0354">Hemolysis</keyword>
<evidence type="ECO:0000259" key="16">
    <source>
        <dbReference type="PROSITE" id="PS50990"/>
    </source>
</evidence>
<comment type="caution">
    <text evidence="17">The sequence shown here is derived from an EMBL/GenBank/DDBJ whole genome shotgun (WGS) entry which is preliminary data.</text>
</comment>
<dbReference type="Pfam" id="PF03412">
    <property type="entry name" value="Peptidase_C39"/>
    <property type="match status" value="1"/>
</dbReference>
<feature type="transmembrane region" description="Helical" evidence="13">
    <location>
        <begin position="298"/>
        <end position="319"/>
    </location>
</feature>
<evidence type="ECO:0000256" key="11">
    <source>
        <dbReference type="ARBA" id="ARBA00061173"/>
    </source>
</evidence>
<dbReference type="PROSITE" id="PS00211">
    <property type="entry name" value="ABC_TRANSPORTER_1"/>
    <property type="match status" value="1"/>
</dbReference>
<dbReference type="SUPFAM" id="SSF90123">
    <property type="entry name" value="ABC transporter transmembrane region"/>
    <property type="match status" value="1"/>
</dbReference>
<dbReference type="Gene3D" id="3.40.50.300">
    <property type="entry name" value="P-loop containing nucleotide triphosphate hydrolases"/>
    <property type="match status" value="1"/>
</dbReference>
<dbReference type="GO" id="GO:0016887">
    <property type="term" value="F:ATP hydrolysis activity"/>
    <property type="evidence" value="ECO:0007669"/>
    <property type="project" value="InterPro"/>
</dbReference>
<dbReference type="GO" id="GO:0005524">
    <property type="term" value="F:ATP binding"/>
    <property type="evidence" value="ECO:0007669"/>
    <property type="project" value="UniProtKB-KW"/>
</dbReference>
<dbReference type="InterPro" id="IPR027417">
    <property type="entry name" value="P-loop_NTPase"/>
</dbReference>
<dbReference type="PROSITE" id="PS50990">
    <property type="entry name" value="PEPTIDASE_C39"/>
    <property type="match status" value="1"/>
</dbReference>
<evidence type="ECO:0000313" key="17">
    <source>
        <dbReference type="EMBL" id="TXI29569.1"/>
    </source>
</evidence>
<comment type="function">
    <text evidence="10">Involved in the export of calmodulin-sensitive adenylate cyclase-hemolysin (cyclolysin).</text>
</comment>
<dbReference type="PANTHER" id="PTHR24221:SF606">
    <property type="entry name" value="COLICIN V SECRETION-PROCESSING ATP-BINDING PROTEIN"/>
    <property type="match status" value="1"/>
</dbReference>
<keyword evidence="6" id="KW-0547">Nucleotide-binding</keyword>
<dbReference type="CDD" id="cd18567">
    <property type="entry name" value="ABC_6TM_CvaB_RaxB_like"/>
    <property type="match status" value="1"/>
</dbReference>
<evidence type="ECO:0000256" key="6">
    <source>
        <dbReference type="ARBA" id="ARBA00022741"/>
    </source>
</evidence>
<keyword evidence="7" id="KW-0067">ATP-binding</keyword>